<dbReference type="Pfam" id="PF13556">
    <property type="entry name" value="HTH_30"/>
    <property type="match status" value="1"/>
</dbReference>
<dbReference type="InterPro" id="IPR051448">
    <property type="entry name" value="CdaR-like_regulators"/>
</dbReference>
<reference evidence="2" key="1">
    <citation type="submission" date="2022-10" db="EMBL/GenBank/DDBJ databases">
        <title>The complete genomes of actinobacterial strains from the NBC collection.</title>
        <authorList>
            <person name="Joergensen T.S."/>
            <person name="Alvarez Arevalo M."/>
            <person name="Sterndorff E.B."/>
            <person name="Faurdal D."/>
            <person name="Vuksanovic O."/>
            <person name="Mourched A.-S."/>
            <person name="Charusanti P."/>
            <person name="Shaw S."/>
            <person name="Blin K."/>
            <person name="Weber T."/>
        </authorList>
    </citation>
    <scope>NUCLEOTIDE SEQUENCE</scope>
    <source>
        <strain evidence="2">NBC_00003</strain>
    </source>
</reference>
<dbReference type="InterPro" id="IPR042070">
    <property type="entry name" value="PucR_C-HTH_sf"/>
</dbReference>
<proteinExistence type="predicted"/>
<accession>A0AAU2UYT8</accession>
<sequence length="96" mass="10144">MGALALLAEIPQGASRDNADVAAIARLAGNPEDLETLDAYCASGSLRRAADLLHLHHSSVARRLELIGKNLGLELTEPTGLLRARLALTAHRLLDG</sequence>
<dbReference type="EMBL" id="CP108318">
    <property type="protein sequence ID" value="WTW60259.1"/>
    <property type="molecule type" value="Genomic_DNA"/>
</dbReference>
<organism evidence="2">
    <name type="scientific">Streptomyces sp. NBC_00003</name>
    <dbReference type="NCBI Taxonomy" id="2903608"/>
    <lineage>
        <taxon>Bacteria</taxon>
        <taxon>Bacillati</taxon>
        <taxon>Actinomycetota</taxon>
        <taxon>Actinomycetes</taxon>
        <taxon>Kitasatosporales</taxon>
        <taxon>Streptomycetaceae</taxon>
        <taxon>Streptomyces</taxon>
    </lineage>
</organism>
<protein>
    <submittedName>
        <fullName evidence="2">Helix-turn-helix domain-containing protein</fullName>
    </submittedName>
</protein>
<dbReference type="AlphaFoldDB" id="A0AAU2UYT8"/>
<evidence type="ECO:0000259" key="1">
    <source>
        <dbReference type="Pfam" id="PF13556"/>
    </source>
</evidence>
<gene>
    <name evidence="2" type="ORF">OG549_06155</name>
</gene>
<name>A0AAU2UYT8_9ACTN</name>
<dbReference type="PANTHER" id="PTHR33744">
    <property type="entry name" value="CARBOHYDRATE DIACID REGULATOR"/>
    <property type="match status" value="1"/>
</dbReference>
<evidence type="ECO:0000313" key="2">
    <source>
        <dbReference type="EMBL" id="WTW60259.1"/>
    </source>
</evidence>
<feature type="domain" description="PucR C-terminal helix-turn-helix" evidence="1">
    <location>
        <begin position="34"/>
        <end position="90"/>
    </location>
</feature>
<dbReference type="Gene3D" id="1.10.10.2840">
    <property type="entry name" value="PucR C-terminal helix-turn-helix domain"/>
    <property type="match status" value="1"/>
</dbReference>
<dbReference type="InterPro" id="IPR025736">
    <property type="entry name" value="PucR_C-HTH_dom"/>
</dbReference>
<dbReference type="PANTHER" id="PTHR33744:SF1">
    <property type="entry name" value="DNA-BINDING TRANSCRIPTIONAL ACTIVATOR ADER"/>
    <property type="match status" value="1"/>
</dbReference>